<dbReference type="Pfam" id="PF00096">
    <property type="entry name" value="zf-C2H2"/>
    <property type="match status" value="2"/>
</dbReference>
<keyword evidence="2" id="KW-0479">Metal-binding</keyword>
<feature type="domain" description="C2H2-type" evidence="9">
    <location>
        <begin position="40"/>
        <end position="63"/>
    </location>
</feature>
<evidence type="ECO:0000313" key="10">
    <source>
        <dbReference type="EMBL" id="CCE92402.1"/>
    </source>
</evidence>
<proteinExistence type="predicted"/>
<dbReference type="GO" id="GO:0008270">
    <property type="term" value="F:zinc ion binding"/>
    <property type="evidence" value="ECO:0007669"/>
    <property type="project" value="UniProtKB-KW"/>
</dbReference>
<dbReference type="EMBL" id="HE616746">
    <property type="protein sequence ID" value="CCE92402.1"/>
    <property type="molecule type" value="Genomic_DNA"/>
</dbReference>
<accession>G8ZUV8</accession>
<dbReference type="GO" id="GO:0000978">
    <property type="term" value="F:RNA polymerase II cis-regulatory region sequence-specific DNA binding"/>
    <property type="evidence" value="ECO:0007669"/>
    <property type="project" value="InterPro"/>
</dbReference>
<dbReference type="HOGENOM" id="CLU_011745_0_0_1"/>
<dbReference type="RefSeq" id="XP_003681613.1">
    <property type="nucleotide sequence ID" value="XM_003681565.1"/>
</dbReference>
<dbReference type="SMART" id="SM00355">
    <property type="entry name" value="ZnF_C2H2"/>
    <property type="match status" value="2"/>
</dbReference>
<dbReference type="InterPro" id="IPR013087">
    <property type="entry name" value="Znf_C2H2_type"/>
</dbReference>
<keyword evidence="6" id="KW-0539">Nucleus</keyword>
<keyword evidence="3" id="KW-0677">Repeat</keyword>
<gene>
    <name evidence="10" type="primary">TDEL0E01590</name>
    <name evidence="10" type="ORF">TDEL_0E01590</name>
</gene>
<dbReference type="PROSITE" id="PS00028">
    <property type="entry name" value="ZINC_FINGER_C2H2_1"/>
    <property type="match status" value="2"/>
</dbReference>
<dbReference type="FunCoup" id="G8ZUV8">
    <property type="interactions" value="307"/>
</dbReference>
<evidence type="ECO:0000256" key="4">
    <source>
        <dbReference type="ARBA" id="ARBA00022771"/>
    </source>
</evidence>
<dbReference type="STRING" id="1076872.G8ZUV8"/>
<evidence type="ECO:0000313" key="11">
    <source>
        <dbReference type="Proteomes" id="UP000005627"/>
    </source>
</evidence>
<keyword evidence="5" id="KW-0862">Zinc</keyword>
<evidence type="ECO:0000256" key="8">
    <source>
        <dbReference type="SAM" id="MobiDB-lite"/>
    </source>
</evidence>
<dbReference type="Proteomes" id="UP000005627">
    <property type="component" value="Chromosome 5"/>
</dbReference>
<evidence type="ECO:0000256" key="6">
    <source>
        <dbReference type="ARBA" id="ARBA00023242"/>
    </source>
</evidence>
<keyword evidence="4 7" id="KW-0863">Zinc-finger</keyword>
<dbReference type="PANTHER" id="PTHR40626:SF34">
    <property type="entry name" value="ZINC FINGER PROTEIN YGR067C"/>
    <property type="match status" value="1"/>
</dbReference>
<keyword evidence="11" id="KW-1185">Reference proteome</keyword>
<dbReference type="Gene3D" id="3.30.160.60">
    <property type="entry name" value="Classic Zinc Finger"/>
    <property type="match status" value="2"/>
</dbReference>
<sequence length="770" mass="88973">MPTNSQSQQKKYICSYCGKPFSRSEHKARHERSHTGVKPFECKVCRHSFVRRDLLQRHIRTVHRELLLVESSLEPAAGSSKGDLMLELRVNSMIKVSGDDKRVDKCRPLVYVPDKGAKRKRRRREESEVLSQETINAVCDLVKDAVGADSVTKLYARGMEHLTERNVFVHSVMSHSGTLLAATIACLGSYLECSEDKASDLWHVCWNKCLQESSLVSMNLLVHALLLFSRHHHTEAGIRHVFISYQQVFTEYIKEPKDKFDHDETWLIFQIWVSLLRALNKSNSLSGSIYEWFLQQKVSNDCTLKDLVFQVVLNNNKWHLTTLNLVADALYCDWIIEHLQFKDPQDYHNAIMMLNRKFAQDSVVPNDVLHKLNLIDLPTKFSSSLSQYLIPVQSESHWLLLETTWFNLIKAFNVKQDNERWFMDSMAEFPTIFIDSAMINEIFIKCCLPIFPLIENPNGLNARYVSLISDVVIFLVRLFEFELSISNNKYCPHRLIGLLKNPMIQLLIFVGYRLTSRRGHTQQESIAIDHFINRYVINCNELLDKYTQEELTHNLFDSQSIAYVGFHELVQSFVTYLKESIIKERLMRIPHLNHDIKLHLFDFSQRHYDHHSHQLSELQAGRRLTETWNSPQQPIWMYSPQSSRSMSIDSSTNDHRQSITSVSMSNSVSMESSTFGDPNIVLPRLNISAVRRSSNETAQHPNYYMYEPADPMSSQRTPTHGRPTFTNPKFSNMDGVFLDNSHNVETSPRTVTNSTVKLPPPSELFGVSSK</sequence>
<dbReference type="OrthoDB" id="654211at2759"/>
<evidence type="ECO:0000256" key="1">
    <source>
        <dbReference type="ARBA" id="ARBA00004123"/>
    </source>
</evidence>
<evidence type="ECO:0000256" key="5">
    <source>
        <dbReference type="ARBA" id="ARBA00022833"/>
    </source>
</evidence>
<feature type="compositionally biased region" description="Polar residues" evidence="8">
    <location>
        <begin position="745"/>
        <end position="756"/>
    </location>
</feature>
<dbReference type="SUPFAM" id="SSF57667">
    <property type="entry name" value="beta-beta-alpha zinc fingers"/>
    <property type="match status" value="1"/>
</dbReference>
<dbReference type="GeneID" id="11503803"/>
<feature type="region of interest" description="Disordered" evidence="8">
    <location>
        <begin position="745"/>
        <end position="770"/>
    </location>
</feature>
<reference evidence="10 11" key="1">
    <citation type="journal article" date="2011" name="Proc. Natl. Acad. Sci. U.S.A.">
        <title>Evolutionary erosion of yeast sex chromosomes by mating-type switching accidents.</title>
        <authorList>
            <person name="Gordon J.L."/>
            <person name="Armisen D."/>
            <person name="Proux-Wera E."/>
            <person name="Oheigeartaigh S.S."/>
            <person name="Byrne K.P."/>
            <person name="Wolfe K.H."/>
        </authorList>
    </citation>
    <scope>NUCLEOTIDE SEQUENCE [LARGE SCALE GENOMIC DNA]</scope>
    <source>
        <strain evidence="11">ATCC 10662 / CBS 1146 / NBRC 0425 / NCYC 2629 / NRRL Y-866</strain>
    </source>
</reference>
<dbReference type="PANTHER" id="PTHR40626">
    <property type="entry name" value="MIP31509P"/>
    <property type="match status" value="1"/>
</dbReference>
<dbReference type="KEGG" id="tdl:TDEL_0E01590"/>
<dbReference type="InterPro" id="IPR051059">
    <property type="entry name" value="VerF-like"/>
</dbReference>
<comment type="subcellular location">
    <subcellularLocation>
        <location evidence="1">Nucleus</location>
    </subcellularLocation>
</comment>
<dbReference type="GO" id="GO:0000981">
    <property type="term" value="F:DNA-binding transcription factor activity, RNA polymerase II-specific"/>
    <property type="evidence" value="ECO:0007669"/>
    <property type="project" value="InterPro"/>
</dbReference>
<dbReference type="InterPro" id="IPR036236">
    <property type="entry name" value="Znf_C2H2_sf"/>
</dbReference>
<dbReference type="AlphaFoldDB" id="G8ZUV8"/>
<feature type="domain" description="C2H2-type" evidence="9">
    <location>
        <begin position="12"/>
        <end position="39"/>
    </location>
</feature>
<dbReference type="FunFam" id="3.30.160.60:FF:002343">
    <property type="entry name" value="Zinc finger protein 33A"/>
    <property type="match status" value="1"/>
</dbReference>
<dbReference type="InParanoid" id="G8ZUV8"/>
<dbReference type="GO" id="GO:0000785">
    <property type="term" value="C:chromatin"/>
    <property type="evidence" value="ECO:0007669"/>
    <property type="project" value="TreeGrafter"/>
</dbReference>
<dbReference type="eggNOG" id="KOG1721">
    <property type="taxonomic scope" value="Eukaryota"/>
</dbReference>
<organism evidence="10 11">
    <name type="scientific">Torulaspora delbrueckii</name>
    <name type="common">Yeast</name>
    <name type="synonym">Candida colliculosa</name>
    <dbReference type="NCBI Taxonomy" id="4950"/>
    <lineage>
        <taxon>Eukaryota</taxon>
        <taxon>Fungi</taxon>
        <taxon>Dikarya</taxon>
        <taxon>Ascomycota</taxon>
        <taxon>Saccharomycotina</taxon>
        <taxon>Saccharomycetes</taxon>
        <taxon>Saccharomycetales</taxon>
        <taxon>Saccharomycetaceae</taxon>
        <taxon>Torulaspora</taxon>
    </lineage>
</organism>
<evidence type="ECO:0000256" key="7">
    <source>
        <dbReference type="PROSITE-ProRule" id="PRU00042"/>
    </source>
</evidence>
<evidence type="ECO:0000259" key="9">
    <source>
        <dbReference type="PROSITE" id="PS50157"/>
    </source>
</evidence>
<evidence type="ECO:0000256" key="2">
    <source>
        <dbReference type="ARBA" id="ARBA00022723"/>
    </source>
</evidence>
<protein>
    <recommendedName>
        <fullName evidence="9">C2H2-type domain-containing protein</fullName>
    </recommendedName>
</protein>
<dbReference type="GO" id="GO:0005634">
    <property type="term" value="C:nucleus"/>
    <property type="evidence" value="ECO:0007669"/>
    <property type="project" value="UniProtKB-SubCell"/>
</dbReference>
<dbReference type="PROSITE" id="PS50157">
    <property type="entry name" value="ZINC_FINGER_C2H2_2"/>
    <property type="match status" value="2"/>
</dbReference>
<name>G8ZUV8_TORDE</name>
<evidence type="ECO:0000256" key="3">
    <source>
        <dbReference type="ARBA" id="ARBA00022737"/>
    </source>
</evidence>